<keyword evidence="2" id="KW-0472">Membrane</keyword>
<feature type="compositionally biased region" description="Low complexity" evidence="1">
    <location>
        <begin position="32"/>
        <end position="41"/>
    </location>
</feature>
<dbReference type="PANTHER" id="PTHR35895">
    <property type="entry name" value="CHROMOSOME 16, WHOLE GENOME SHOTGUN SEQUENCE"/>
    <property type="match status" value="1"/>
</dbReference>
<feature type="transmembrane region" description="Helical" evidence="2">
    <location>
        <begin position="72"/>
        <end position="92"/>
    </location>
</feature>
<gene>
    <name evidence="3" type="ORF">E0L32_002510</name>
</gene>
<dbReference type="InterPro" id="IPR046368">
    <property type="entry name" value="Tag1"/>
</dbReference>
<sequence length="456" mass="49406">MRFFIRDSPPHEPHMTPAEAKEETNLERPARRTSSAGASAADVAQDDDRLVKQVDTAPKKKQGRFKQHCGRFWLWYLIGTIIFLAIFLPLLFKVIFPAIVQRIIDDQKMPILGGAFFVVASDKLNVSLSSSLSTPLPATVDPMTMFLYNKDTPQYLPFANITFPQIKADGDTVLSIVNRTVSPTNDTELSNWFSNLFDADQSSLSARGEIRASMGALHMGAKLDKTLAIPGLRKLQGFGLVNMQLVLPPLDDGTNVKGVVTMPNWGILTLGFGDLAFNVFSGDSNLKLGLLRIPNVVLLPGNNTFAFTGELDIKGALANIGAVLDSQADPMSRGNLKLTASGNSTTVNGEHVPFAEVVLNSKKLGAEVPLMELVSQVLGGLLSGDDDGNHPGLLTIIGDMFGNVAFVEGILHGFNATFSAHSSNNTVTARTLLPKPRLTTRVALNLMRMGLRLRKL</sequence>
<proteinExistence type="predicted"/>
<accession>A0A507BGN1</accession>
<dbReference type="STRING" id="1093900.A0A507BGN1"/>
<dbReference type="InterPro" id="IPR022185">
    <property type="entry name" value="DUF3712"/>
</dbReference>
<dbReference type="OrthoDB" id="10039566at2759"/>
<dbReference type="Proteomes" id="UP000319257">
    <property type="component" value="Unassembled WGS sequence"/>
</dbReference>
<protein>
    <submittedName>
        <fullName evidence="3">Uncharacterized protein</fullName>
    </submittedName>
</protein>
<dbReference type="PANTHER" id="PTHR35895:SF2">
    <property type="match status" value="1"/>
</dbReference>
<feature type="region of interest" description="Disordered" evidence="1">
    <location>
        <begin position="1"/>
        <end position="44"/>
    </location>
</feature>
<dbReference type="GO" id="GO:0000329">
    <property type="term" value="C:fungal-type vacuole membrane"/>
    <property type="evidence" value="ECO:0007669"/>
    <property type="project" value="InterPro"/>
</dbReference>
<evidence type="ECO:0000256" key="1">
    <source>
        <dbReference type="SAM" id="MobiDB-lite"/>
    </source>
</evidence>
<name>A0A507BGN1_9PEZI</name>
<dbReference type="RefSeq" id="XP_031000364.1">
    <property type="nucleotide sequence ID" value="XM_031136707.1"/>
</dbReference>
<dbReference type="GeneID" id="41969957"/>
<keyword evidence="4" id="KW-1185">Reference proteome</keyword>
<reference evidence="3 4" key="1">
    <citation type="submission" date="2019-06" db="EMBL/GenBank/DDBJ databases">
        <title>Draft genome sequence of the filamentous fungus Phialemoniopsis curvata isolated from diesel fuel.</title>
        <authorList>
            <person name="Varaljay V.A."/>
            <person name="Lyon W.J."/>
            <person name="Crouch A.L."/>
            <person name="Drake C.E."/>
            <person name="Hollomon J.M."/>
            <person name="Nadeau L.J."/>
            <person name="Nunn H.S."/>
            <person name="Stevenson B.S."/>
            <person name="Bojanowski C.L."/>
            <person name="Crookes-Goodson W.J."/>
        </authorList>
    </citation>
    <scope>NUCLEOTIDE SEQUENCE [LARGE SCALE GENOMIC DNA]</scope>
    <source>
        <strain evidence="3 4">D216</strain>
    </source>
</reference>
<evidence type="ECO:0000313" key="3">
    <source>
        <dbReference type="EMBL" id="TPX18653.1"/>
    </source>
</evidence>
<feature type="compositionally biased region" description="Basic and acidic residues" evidence="1">
    <location>
        <begin position="1"/>
        <end position="30"/>
    </location>
</feature>
<evidence type="ECO:0000256" key="2">
    <source>
        <dbReference type="SAM" id="Phobius"/>
    </source>
</evidence>
<dbReference type="AlphaFoldDB" id="A0A507BGN1"/>
<keyword evidence="2" id="KW-1133">Transmembrane helix</keyword>
<dbReference type="Pfam" id="PF12505">
    <property type="entry name" value="DUF3712"/>
    <property type="match status" value="1"/>
</dbReference>
<comment type="caution">
    <text evidence="3">The sequence shown here is derived from an EMBL/GenBank/DDBJ whole genome shotgun (WGS) entry which is preliminary data.</text>
</comment>
<evidence type="ECO:0000313" key="4">
    <source>
        <dbReference type="Proteomes" id="UP000319257"/>
    </source>
</evidence>
<dbReference type="EMBL" id="SKBQ01000010">
    <property type="protein sequence ID" value="TPX18653.1"/>
    <property type="molecule type" value="Genomic_DNA"/>
</dbReference>
<keyword evidence="2" id="KW-0812">Transmembrane</keyword>
<dbReference type="InParanoid" id="A0A507BGN1"/>
<organism evidence="3 4">
    <name type="scientific">Thyridium curvatum</name>
    <dbReference type="NCBI Taxonomy" id="1093900"/>
    <lineage>
        <taxon>Eukaryota</taxon>
        <taxon>Fungi</taxon>
        <taxon>Dikarya</taxon>
        <taxon>Ascomycota</taxon>
        <taxon>Pezizomycotina</taxon>
        <taxon>Sordariomycetes</taxon>
        <taxon>Sordariomycetidae</taxon>
        <taxon>Thyridiales</taxon>
        <taxon>Thyridiaceae</taxon>
        <taxon>Thyridium</taxon>
    </lineage>
</organism>